<sequence>MASTNTGSAPRGHGLQVLQGQISTFYRSIAHKKEQASAQGEGEGKGASSRRRALTKQPAEYSPSQEELRTHISLHIAAMKALLARDPELNYAYKHCDNFLHTIEKAFEEEAAGATNAVLANPPAATTRQGWSDPWGDEGITTPESASTSPFIRSGSVVSASSDAAKASSGQFRRPRPGESNVCPSSTQRLGNFSQKLSQLQIAS</sequence>
<feature type="region of interest" description="Disordered" evidence="1">
    <location>
        <begin position="124"/>
        <end position="189"/>
    </location>
</feature>
<name>A0AAD9ZGU5_9LECA</name>
<proteinExistence type="predicted"/>
<evidence type="ECO:0000256" key="1">
    <source>
        <dbReference type="SAM" id="MobiDB-lite"/>
    </source>
</evidence>
<gene>
    <name evidence="2" type="ORF">OEA41_007732</name>
</gene>
<feature type="region of interest" description="Disordered" evidence="1">
    <location>
        <begin position="30"/>
        <end position="66"/>
    </location>
</feature>
<dbReference type="Proteomes" id="UP001276659">
    <property type="component" value="Unassembled WGS sequence"/>
</dbReference>
<dbReference type="AlphaFoldDB" id="A0AAD9ZGU5"/>
<feature type="compositionally biased region" description="Polar residues" evidence="1">
    <location>
        <begin position="142"/>
        <end position="151"/>
    </location>
</feature>
<evidence type="ECO:0000313" key="2">
    <source>
        <dbReference type="EMBL" id="KAK3176409.1"/>
    </source>
</evidence>
<protein>
    <submittedName>
        <fullName evidence="2">Uncharacterized protein</fullName>
    </submittedName>
</protein>
<evidence type="ECO:0000313" key="3">
    <source>
        <dbReference type="Proteomes" id="UP001276659"/>
    </source>
</evidence>
<organism evidence="2 3">
    <name type="scientific">Lepraria neglecta</name>
    <dbReference type="NCBI Taxonomy" id="209136"/>
    <lineage>
        <taxon>Eukaryota</taxon>
        <taxon>Fungi</taxon>
        <taxon>Dikarya</taxon>
        <taxon>Ascomycota</taxon>
        <taxon>Pezizomycotina</taxon>
        <taxon>Lecanoromycetes</taxon>
        <taxon>OSLEUM clade</taxon>
        <taxon>Lecanoromycetidae</taxon>
        <taxon>Lecanorales</taxon>
        <taxon>Lecanorineae</taxon>
        <taxon>Stereocaulaceae</taxon>
        <taxon>Lepraria</taxon>
    </lineage>
</organism>
<accession>A0AAD9ZGU5</accession>
<dbReference type="EMBL" id="JASNWA010000004">
    <property type="protein sequence ID" value="KAK3176409.1"/>
    <property type="molecule type" value="Genomic_DNA"/>
</dbReference>
<feature type="compositionally biased region" description="Low complexity" evidence="1">
    <location>
        <begin position="154"/>
        <end position="170"/>
    </location>
</feature>
<keyword evidence="3" id="KW-1185">Reference proteome</keyword>
<reference evidence="2" key="1">
    <citation type="submission" date="2022-11" db="EMBL/GenBank/DDBJ databases">
        <title>Chromosomal genome sequence assembly and mating type (MAT) locus characterization of the leprose asexual lichenized fungus Lepraria neglecta (Nyl.) Erichsen.</title>
        <authorList>
            <person name="Allen J.L."/>
            <person name="Pfeffer B."/>
        </authorList>
    </citation>
    <scope>NUCLEOTIDE SEQUENCE</scope>
    <source>
        <strain evidence="2">Allen 5258</strain>
    </source>
</reference>
<comment type="caution">
    <text evidence="2">The sequence shown here is derived from an EMBL/GenBank/DDBJ whole genome shotgun (WGS) entry which is preliminary data.</text>
</comment>